<organism evidence="1 2">
    <name type="scientific">Ignicoccus pacificus DSM 13166</name>
    <dbReference type="NCBI Taxonomy" id="940294"/>
    <lineage>
        <taxon>Archaea</taxon>
        <taxon>Thermoproteota</taxon>
        <taxon>Thermoprotei</taxon>
        <taxon>Desulfurococcales</taxon>
        <taxon>Desulfurococcaceae</taxon>
        <taxon>Ignicoccus</taxon>
    </lineage>
</organism>
<accession>A0A977KCS2</accession>
<keyword evidence="2" id="KW-1185">Reference proteome</keyword>
<name>A0A977KCS2_9CREN</name>
<dbReference type="KEGG" id="ipc:IPA_06835"/>
<reference evidence="1" key="1">
    <citation type="submission" date="2013-11" db="EMBL/GenBank/DDBJ databases">
        <title>Comparative genomics of Ignicoccus.</title>
        <authorList>
            <person name="Podar M."/>
        </authorList>
    </citation>
    <scope>NUCLEOTIDE SEQUENCE</scope>
    <source>
        <strain evidence="1">DSM 13166</strain>
    </source>
</reference>
<sequence>MVSFSSSLSSFLISLWGRVRINFLVDLPNVLNAIEDPSTALQVLEELGKYGRVIVVYSKRNNRVPFLKEVKEKMKVSEIIELDGDSGSNEVDEAIELLFYNLEGFNLILSNDKFGRLGKGEILRYHSIRIARTLGKLELVPSKEMEKIVKDCSEWPPSTWPSEVLDILKKLCKRLGAPRTSIVLRYTKGRDVKLFFTKINSLSQLKGLAREYSFPEGRFEAVRVPEGWEKAVELGDWELLGKKVFFHITEIKLALVRSENLKAVPVLIDPTLMMFLNVLSSELVEGKDVVEVGSKVMRRLSFPLDSIKGKEVVHPPLKDSKQMLAIRDEELPEVQNMVARWAREDPSKVTFLGSPLKQYFLMPYAYLWVRRGDEIAVVVSDIWRMYLGERPRILVPRLSKLRVVSKGRNFSLIELGIRARRRPPVLPRDRHLRAPSLRGTELSVRCSG</sequence>
<proteinExistence type="predicted"/>
<gene>
    <name evidence="1" type="ORF">IPA_06835</name>
</gene>
<evidence type="ECO:0000313" key="1">
    <source>
        <dbReference type="EMBL" id="UXD22631.1"/>
    </source>
</evidence>
<dbReference type="AlphaFoldDB" id="A0A977KCS2"/>
<evidence type="ECO:0000313" key="2">
    <source>
        <dbReference type="Proteomes" id="UP001063698"/>
    </source>
</evidence>
<dbReference type="Proteomes" id="UP001063698">
    <property type="component" value="Chromosome"/>
</dbReference>
<dbReference type="EMBL" id="CP006868">
    <property type="protein sequence ID" value="UXD22631.1"/>
    <property type="molecule type" value="Genomic_DNA"/>
</dbReference>
<protein>
    <submittedName>
        <fullName evidence="1">Uncharacterized protein</fullName>
    </submittedName>
</protein>